<feature type="compositionally biased region" description="Polar residues" evidence="1">
    <location>
        <begin position="93"/>
        <end position="117"/>
    </location>
</feature>
<reference evidence="4" key="1">
    <citation type="journal article" date="2019" name="Int. J. Syst. Evol. Microbiol.">
        <title>The Global Catalogue of Microorganisms (GCM) 10K type strain sequencing project: providing services to taxonomists for standard genome sequencing and annotation.</title>
        <authorList>
            <consortium name="The Broad Institute Genomics Platform"/>
            <consortium name="The Broad Institute Genome Sequencing Center for Infectious Disease"/>
            <person name="Wu L."/>
            <person name="Ma J."/>
        </authorList>
    </citation>
    <scope>NUCLEOTIDE SEQUENCE [LARGE SCALE GENOMIC DNA]</scope>
    <source>
        <strain evidence="4">JCM 17705</strain>
    </source>
</reference>
<sequence>MSDWGEFFGALVGDRTFRRILRMSLIVLIVVFIMASGFFFYRAYKGYPAKFLFGLIELGDTKADTVYRHIVGKKDTVFEKVFVDAKTQKTYRRNSNPNIKNDSVPRNHTTSSGSNAHIVNGNGNSVGVNGDVINGIKQRHLNNEVAQYLINTLPNKTEPMQMLFAYDKETMTYATEVYNFLIQQGYTNITPSKWLDPDGYDKINVIKEANTPPSIRIYPASNVQ</sequence>
<evidence type="ECO:0000256" key="2">
    <source>
        <dbReference type="SAM" id="Phobius"/>
    </source>
</evidence>
<keyword evidence="2" id="KW-0812">Transmembrane</keyword>
<comment type="caution">
    <text evidence="3">The sequence shown here is derived from an EMBL/GenBank/DDBJ whole genome shotgun (WGS) entry which is preliminary data.</text>
</comment>
<name>A0ABP8GNA9_9SPHI</name>
<organism evidence="3 4">
    <name type="scientific">Mucilaginibacter gynuensis</name>
    <dbReference type="NCBI Taxonomy" id="1302236"/>
    <lineage>
        <taxon>Bacteria</taxon>
        <taxon>Pseudomonadati</taxon>
        <taxon>Bacteroidota</taxon>
        <taxon>Sphingobacteriia</taxon>
        <taxon>Sphingobacteriales</taxon>
        <taxon>Sphingobacteriaceae</taxon>
        <taxon>Mucilaginibacter</taxon>
    </lineage>
</organism>
<feature type="region of interest" description="Disordered" evidence="1">
    <location>
        <begin position="92"/>
        <end position="122"/>
    </location>
</feature>
<gene>
    <name evidence="3" type="ORF">GCM10023149_30860</name>
</gene>
<protein>
    <submittedName>
        <fullName evidence="3">Uncharacterized protein</fullName>
    </submittedName>
</protein>
<accession>A0ABP8GNA9</accession>
<feature type="transmembrane region" description="Helical" evidence="2">
    <location>
        <begin position="20"/>
        <end position="41"/>
    </location>
</feature>
<proteinExistence type="predicted"/>
<evidence type="ECO:0000313" key="3">
    <source>
        <dbReference type="EMBL" id="GAA4327460.1"/>
    </source>
</evidence>
<dbReference type="EMBL" id="BAABFT010000008">
    <property type="protein sequence ID" value="GAA4327460.1"/>
    <property type="molecule type" value="Genomic_DNA"/>
</dbReference>
<keyword evidence="2" id="KW-0472">Membrane</keyword>
<evidence type="ECO:0000313" key="4">
    <source>
        <dbReference type="Proteomes" id="UP001500582"/>
    </source>
</evidence>
<keyword evidence="2" id="KW-1133">Transmembrane helix</keyword>
<keyword evidence="4" id="KW-1185">Reference proteome</keyword>
<evidence type="ECO:0000256" key="1">
    <source>
        <dbReference type="SAM" id="MobiDB-lite"/>
    </source>
</evidence>
<dbReference type="Proteomes" id="UP001500582">
    <property type="component" value="Unassembled WGS sequence"/>
</dbReference>
<dbReference type="RefSeq" id="WP_345212022.1">
    <property type="nucleotide sequence ID" value="NZ_BAABFT010000008.1"/>
</dbReference>